<dbReference type="PANTHER" id="PTHR42852">
    <property type="entry name" value="THIOL:DISULFIDE INTERCHANGE PROTEIN DSBE"/>
    <property type="match status" value="1"/>
</dbReference>
<name>A0ABR9WV58_9FLAO</name>
<dbReference type="Proteomes" id="UP000656274">
    <property type="component" value="Unassembled WGS sequence"/>
</dbReference>
<dbReference type="CDD" id="cd02966">
    <property type="entry name" value="TlpA_like_family"/>
    <property type="match status" value="1"/>
</dbReference>
<dbReference type="InterPro" id="IPR017937">
    <property type="entry name" value="Thioredoxin_CS"/>
</dbReference>
<dbReference type="PROSITE" id="PS51352">
    <property type="entry name" value="THIOREDOXIN_2"/>
    <property type="match status" value="1"/>
</dbReference>
<dbReference type="RefSeq" id="WP_194097356.1">
    <property type="nucleotide sequence ID" value="NZ_JADFTZ010000007.1"/>
</dbReference>
<feature type="non-terminal residue" evidence="3">
    <location>
        <position position="1"/>
    </location>
</feature>
<dbReference type="InterPro" id="IPR050553">
    <property type="entry name" value="Thioredoxin_ResA/DsbE_sf"/>
</dbReference>
<evidence type="ECO:0000313" key="4">
    <source>
        <dbReference type="Proteomes" id="UP000656274"/>
    </source>
</evidence>
<comment type="caution">
    <text evidence="3">The sequence shown here is derived from an EMBL/GenBank/DDBJ whole genome shotgun (WGS) entry which is preliminary data.</text>
</comment>
<sequence length="194" mass="22754">KNEDSQKFALQFLQLGFKEMGQEKVLQYLDEKYAKIASQCKDDKNKQAFDLRMAGYKALQKGSNAPNIKWVAANGKEFSLKDLKTDKVLVVFWATWCPHCLETMPKINKWAKENQNVSVLAISLDVDFKEYQKKAIEFDQMYHYCDYKQWDSKPVVDYYVYGTPTMILIDKNKIIESKFTSEKELFEYFNNSAN</sequence>
<dbReference type="InterPro" id="IPR036249">
    <property type="entry name" value="Thioredoxin-like_sf"/>
</dbReference>
<dbReference type="PANTHER" id="PTHR42852:SF13">
    <property type="entry name" value="PROTEIN DIPZ"/>
    <property type="match status" value="1"/>
</dbReference>
<evidence type="ECO:0000259" key="2">
    <source>
        <dbReference type="PROSITE" id="PS51352"/>
    </source>
</evidence>
<dbReference type="SUPFAM" id="SSF52833">
    <property type="entry name" value="Thioredoxin-like"/>
    <property type="match status" value="1"/>
</dbReference>
<organism evidence="3 4">
    <name type="scientific">Flavobacterium proteolyticum</name>
    <dbReference type="NCBI Taxonomy" id="2911683"/>
    <lineage>
        <taxon>Bacteria</taxon>
        <taxon>Pseudomonadati</taxon>
        <taxon>Bacteroidota</taxon>
        <taxon>Flavobacteriia</taxon>
        <taxon>Flavobacteriales</taxon>
        <taxon>Flavobacteriaceae</taxon>
        <taxon>Flavobacterium</taxon>
    </lineage>
</organism>
<accession>A0ABR9WV58</accession>
<dbReference type="Pfam" id="PF00578">
    <property type="entry name" value="AhpC-TSA"/>
    <property type="match status" value="1"/>
</dbReference>
<evidence type="ECO:0000313" key="3">
    <source>
        <dbReference type="EMBL" id="MBE9577513.1"/>
    </source>
</evidence>
<dbReference type="InterPro" id="IPR013766">
    <property type="entry name" value="Thioredoxin_domain"/>
</dbReference>
<dbReference type="InterPro" id="IPR000866">
    <property type="entry name" value="AhpC/TSA"/>
</dbReference>
<dbReference type="PROSITE" id="PS00194">
    <property type="entry name" value="THIOREDOXIN_1"/>
    <property type="match status" value="1"/>
</dbReference>
<keyword evidence="4" id="KW-1185">Reference proteome</keyword>
<dbReference type="EMBL" id="JADFTZ010000007">
    <property type="protein sequence ID" value="MBE9577513.1"/>
    <property type="molecule type" value="Genomic_DNA"/>
</dbReference>
<evidence type="ECO:0000256" key="1">
    <source>
        <dbReference type="ARBA" id="ARBA00023284"/>
    </source>
</evidence>
<gene>
    <name evidence="3" type="ORF">IM755_12415</name>
</gene>
<protein>
    <submittedName>
        <fullName evidence="3">TlpA family protein disulfide reductase</fullName>
    </submittedName>
</protein>
<keyword evidence="1" id="KW-0676">Redox-active center</keyword>
<proteinExistence type="predicted"/>
<dbReference type="Gene3D" id="3.40.30.10">
    <property type="entry name" value="Glutaredoxin"/>
    <property type="match status" value="1"/>
</dbReference>
<feature type="domain" description="Thioredoxin" evidence="2">
    <location>
        <begin position="59"/>
        <end position="194"/>
    </location>
</feature>
<reference evidence="3 4" key="1">
    <citation type="submission" date="2020-10" db="EMBL/GenBank/DDBJ databases">
        <title>The genome sequence of Flavobacterium aquaticum 1Y8A.</title>
        <authorList>
            <person name="Liu Y."/>
        </authorList>
    </citation>
    <scope>NUCLEOTIDE SEQUENCE [LARGE SCALE GENOMIC DNA]</scope>
    <source>
        <strain evidence="3 4">1Y8A</strain>
    </source>
</reference>